<keyword evidence="12" id="KW-1185">Reference proteome</keyword>
<feature type="region of interest" description="Disordered" evidence="9">
    <location>
        <begin position="1743"/>
        <end position="1764"/>
    </location>
</feature>
<feature type="compositionally biased region" description="Gly residues" evidence="9">
    <location>
        <begin position="1965"/>
        <end position="1974"/>
    </location>
</feature>
<feature type="coiled-coil region" evidence="8">
    <location>
        <begin position="538"/>
        <end position="565"/>
    </location>
</feature>
<name>A0A7J7NYR3_9MAGN</name>
<evidence type="ECO:0000256" key="5">
    <source>
        <dbReference type="ARBA" id="ARBA00023175"/>
    </source>
</evidence>
<feature type="domain" description="Kinesin motor" evidence="10">
    <location>
        <begin position="194"/>
        <end position="531"/>
    </location>
</feature>
<dbReference type="PANTHER" id="PTHR37739">
    <property type="entry name" value="KINESIN-LIKE PROTEIN KIN-12D"/>
    <property type="match status" value="1"/>
</dbReference>
<dbReference type="PROSITE" id="PS00411">
    <property type="entry name" value="KINESIN_MOTOR_1"/>
    <property type="match status" value="1"/>
</dbReference>
<dbReference type="GO" id="GO:0008017">
    <property type="term" value="F:microtubule binding"/>
    <property type="evidence" value="ECO:0007669"/>
    <property type="project" value="InterPro"/>
</dbReference>
<dbReference type="Pfam" id="PF00225">
    <property type="entry name" value="Kinesin"/>
    <property type="match status" value="1"/>
</dbReference>
<feature type="compositionally biased region" description="Basic and acidic residues" evidence="9">
    <location>
        <begin position="2144"/>
        <end position="2160"/>
    </location>
</feature>
<dbReference type="GO" id="GO:0005874">
    <property type="term" value="C:microtubule"/>
    <property type="evidence" value="ECO:0007669"/>
    <property type="project" value="UniProtKB-KW"/>
</dbReference>
<dbReference type="InterPro" id="IPR036961">
    <property type="entry name" value="Kinesin_motor_dom_sf"/>
</dbReference>
<dbReference type="CDD" id="cd01373">
    <property type="entry name" value="KISc_KLP2_like"/>
    <property type="match status" value="1"/>
</dbReference>
<evidence type="ECO:0000259" key="10">
    <source>
        <dbReference type="PROSITE" id="PS50067"/>
    </source>
</evidence>
<feature type="region of interest" description="Disordered" evidence="9">
    <location>
        <begin position="1958"/>
        <end position="1978"/>
    </location>
</feature>
<dbReference type="InterPro" id="IPR019821">
    <property type="entry name" value="Kinesin_motor_CS"/>
</dbReference>
<keyword evidence="4 8" id="KW-0175">Coiled coil</keyword>
<evidence type="ECO:0000256" key="6">
    <source>
        <dbReference type="ARBA" id="ARBA00034488"/>
    </source>
</evidence>
<gene>
    <name evidence="11" type="ORF">GIB67_024835</name>
</gene>
<reference evidence="11 12" key="1">
    <citation type="journal article" date="2020" name="IScience">
        <title>Genome Sequencing of the Endangered Kingdonia uniflora (Circaeasteraceae, Ranunculales) Reveals Potential Mechanisms of Evolutionary Specialization.</title>
        <authorList>
            <person name="Sun Y."/>
            <person name="Deng T."/>
            <person name="Zhang A."/>
            <person name="Moore M.J."/>
            <person name="Landis J.B."/>
            <person name="Lin N."/>
            <person name="Zhang H."/>
            <person name="Zhang X."/>
            <person name="Huang J."/>
            <person name="Zhang X."/>
            <person name="Sun H."/>
            <person name="Wang H."/>
        </authorList>
    </citation>
    <scope>NUCLEOTIDE SEQUENCE [LARGE SCALE GENOMIC DNA]</scope>
    <source>
        <strain evidence="11">TB1705</strain>
        <tissue evidence="11">Leaf</tissue>
    </source>
</reference>
<feature type="coiled-coil region" evidence="8">
    <location>
        <begin position="1679"/>
        <end position="1741"/>
    </location>
</feature>
<accession>A0A7J7NYR3</accession>
<feature type="coiled-coil region" evidence="8">
    <location>
        <begin position="627"/>
        <end position="654"/>
    </location>
</feature>
<organism evidence="11 12">
    <name type="scientific">Kingdonia uniflora</name>
    <dbReference type="NCBI Taxonomy" id="39325"/>
    <lineage>
        <taxon>Eukaryota</taxon>
        <taxon>Viridiplantae</taxon>
        <taxon>Streptophyta</taxon>
        <taxon>Embryophyta</taxon>
        <taxon>Tracheophyta</taxon>
        <taxon>Spermatophyta</taxon>
        <taxon>Magnoliopsida</taxon>
        <taxon>Ranunculales</taxon>
        <taxon>Circaeasteraceae</taxon>
        <taxon>Kingdonia</taxon>
    </lineage>
</organism>
<dbReference type="Gene3D" id="1.20.1270.10">
    <property type="match status" value="1"/>
</dbReference>
<evidence type="ECO:0000256" key="2">
    <source>
        <dbReference type="ARBA" id="ARBA00022741"/>
    </source>
</evidence>
<keyword evidence="3 7" id="KW-0067">ATP-binding</keyword>
<dbReference type="SUPFAM" id="SSF52540">
    <property type="entry name" value="P-loop containing nucleoside triphosphate hydrolases"/>
    <property type="match status" value="1"/>
</dbReference>
<evidence type="ECO:0000256" key="7">
    <source>
        <dbReference type="PROSITE-ProRule" id="PRU00283"/>
    </source>
</evidence>
<dbReference type="InterPro" id="IPR029048">
    <property type="entry name" value="HSP70_C_sf"/>
</dbReference>
<evidence type="ECO:0000313" key="11">
    <source>
        <dbReference type="EMBL" id="KAF6172213.1"/>
    </source>
</evidence>
<feature type="region of interest" description="Disordered" evidence="9">
    <location>
        <begin position="2144"/>
        <end position="2168"/>
    </location>
</feature>
<keyword evidence="2 7" id="KW-0547">Nucleotide-binding</keyword>
<protein>
    <recommendedName>
        <fullName evidence="10">Kinesin motor domain-containing protein</fullName>
    </recommendedName>
</protein>
<proteinExistence type="inferred from homology"/>
<evidence type="ECO:0000256" key="1">
    <source>
        <dbReference type="ARBA" id="ARBA00022701"/>
    </source>
</evidence>
<evidence type="ECO:0000256" key="3">
    <source>
        <dbReference type="ARBA" id="ARBA00022840"/>
    </source>
</evidence>
<dbReference type="InterPro" id="IPR027417">
    <property type="entry name" value="P-loop_NTPase"/>
</dbReference>
<dbReference type="GO" id="GO:0003777">
    <property type="term" value="F:microtubule motor activity"/>
    <property type="evidence" value="ECO:0007669"/>
    <property type="project" value="InterPro"/>
</dbReference>
<sequence length="2168" mass="247940">MDEYVVYRTEKQMKKLGDKVHADIKEMVELKLEELEYAISSESTHTMKDVMVSINQEVMELGQSFIANNLVLSGLHLAVTPVALWDLLIRQLMDKILALGLSLWNAKISYCEQVENIIRLRKVRGVEGSGRGGVTPRGGVQIVSKGCNSSSRMRARARFSRGSTRRGSALVEGGNVEVAHFEIVEDPLFWMDHNVQVLIRIRPISTMESTLQSHTKCLRQESAHTLTWLGHPETRFTFDHIACETVSQEKLFEIAGLPMVENCMSGYNSCMFAYGQTGSGKTYTMMGEIQEVDGQLNHDSGMTPRIFEYLFTRIRAEEENRRDENLKYSCKCSFLEIYNEHITDLLEPSSTNLQLREDILKGVHVENLTEYEVTTVKDVIELLLKGATNRKIAATNMNNESSRSHSVFTCVIESRWDVDSMTHYRFGRLNLVDLAGSERQKSSGAEGERLKEAANINKSLSTLGLVIMTLVDVAHGKHRHVPYRDSRLTFLLQDSLGGNSKTTIIANVSPSICSANETLSTLKFAQRAKLIRNNAKVNEDASGDVLALQRQIQQLKDQLAFLLKHQNFSNSLSPCLPKFEQSQSGDHCEGYDLFLGEPISDHQKNLSIPDKKMKCIEATLVGAIRREKMAEIAVRRLEAEIEHMNRLVHQREEDAQCTKMILKFREEKIKRLELLANGVVCADVYLTEENNALSKEIHLLHTRIDRNPELTRFALENIKLLEQLRIFQDFYEQGERETLLFEVSEMRDHLMEALKENCGQPKFPLRKENQEGNDRHNELEDCRRDLGACLEINNKLTSTFSLASFGFAFDREVGELQRELNKYTNCSTSAFDSVEDSLSRDAETINQTNIQISVDSIPVRTDSEDEVSSYDQVDDQFLPLKQDKKMSSALALQPIDLHKELRDAQSLIEAMEYEQLRLIEELDVLQKENCQYAEILRNKGYREVQPTLRRSSPKLKLDKMSGVLEKATLVNGPYQDVQASQLHHQNEVEEVCEQVEMEMAKTIIFLQEELATLQTEFHERLRYSAQENTRLRNVIASSEGKIRNLVEEWEKAILELTVFLDDGYKSLEDASDQIGSIASSFPKGKTWINEQVEKAAKTYIEKEKTIIQLQEQLRIAQKIGLEMKFKLNSLKGATLAITEVQQIESDEKIFKIQELESKLKDMEDHIIEAEKRAAAAFLVVKTLSNVPNDENEVKNCSFVEERSFLEPFTSENHDQLRLEMEEHSSQLNLLKTDKLLQPFQLGMEGSETGCASTREMACLTLDNTLLFADKKIKTASSFLIKFEEAHSTIKEADIMLNALLKANKDANRMTDKWKQVNEELVIERDSLIEEVQKLKSSVCQRDREQESLLDQIHLSLIEIMNLVSSLEESFMEMQRDIEERFKSVYSDINSVGHELLDRINKSRSPLEDTWFDIIEKGFTLFVLYQCYSKNLIEKLSSFKPGSFLDIKYSSGNIANEEEHDTVLNHDNLISENLSLERELARKDDLLKGLLFDFSLLQESTSNAKNNKDESEQTFAAMTIARDELAIAKVQLGDALVQNKKLKDLLYDQKVVLSISNSKLEQANETLDMLSNESAELRELLEDIFLKKTNAEEKLEEKDEVVRGLEKEILRLACSVEERILSSTEDMEDELRSISRERNQLREVVDSMNEKLDMAIALADENEAIAVEARQESEASKLYAEQKEEEAKILERSVEELEHTINVLETKVFEMSEEVEGHRLIRDDLKLELQALRQRMVSVENIAENRDTDHPKFEKQEGDPSSRTLELKKSKSRIMVLEKENVDQAKEIKECKDYISELVTHAEAQALQYQQKYKTLEEMVCEMKLDPSTFDKAEKVSAKPRGSSSPFRCISSLVHQINLEKDQELSTTRLRIIELEALSCSRQKEVCVLNARLAAAESMTHDVIRDLLGVKLDLSNYANLVDQYHVQKLVEEAQQQIADSVVKEREIFDLKKQIDNLIDERESRRGNGGGGGGGCRSRPNPGGSALVEFVLKTLNCLSYLSHGLIFPLVQFTNNSVWKTQVDMASMGRQRQQILEGTRLFSCIKEINQRGVHIFDAEVTLEQLRHRDQMLTAQNEMLKVDKANLKKKLAEMNEMAKKNIGTHQFQQRILQPRKMKENNILGANEDINRRLKDSGKHLSHVNDELARYRKNNSKDPYNRSTEEPTQMESK</sequence>
<dbReference type="FunFam" id="3.40.850.10:FF:000033">
    <property type="entry name" value="Kinesin-like protein KIN-12E"/>
    <property type="match status" value="1"/>
</dbReference>
<dbReference type="EMBL" id="JACGCM010000440">
    <property type="protein sequence ID" value="KAF6172213.1"/>
    <property type="molecule type" value="Genomic_DNA"/>
</dbReference>
<dbReference type="Proteomes" id="UP000541444">
    <property type="component" value="Unassembled WGS sequence"/>
</dbReference>
<dbReference type="GO" id="GO:0007018">
    <property type="term" value="P:microtubule-based movement"/>
    <property type="evidence" value="ECO:0007669"/>
    <property type="project" value="InterPro"/>
</dbReference>
<keyword evidence="1" id="KW-0493">Microtubule</keyword>
<keyword evidence="5 7" id="KW-0505">Motor protein</keyword>
<evidence type="ECO:0000256" key="9">
    <source>
        <dbReference type="SAM" id="MobiDB-lite"/>
    </source>
</evidence>
<comment type="similarity">
    <text evidence="6">Belongs to the TRAFAC class myosin-kinesin ATPase superfamily. Kinesin family. KIN-12 subfamily.</text>
</comment>
<comment type="caution">
    <text evidence="11">The sequence shown here is derived from an EMBL/GenBank/DDBJ whole genome shotgun (WGS) entry which is preliminary data.</text>
</comment>
<evidence type="ECO:0000256" key="8">
    <source>
        <dbReference type="SAM" id="Coils"/>
    </source>
</evidence>
<feature type="coiled-coil region" evidence="8">
    <location>
        <begin position="1552"/>
        <end position="1650"/>
    </location>
</feature>
<dbReference type="SMART" id="SM00129">
    <property type="entry name" value="KISc"/>
    <property type="match status" value="1"/>
</dbReference>
<evidence type="ECO:0000256" key="4">
    <source>
        <dbReference type="ARBA" id="ARBA00023054"/>
    </source>
</evidence>
<dbReference type="PRINTS" id="PR00380">
    <property type="entry name" value="KINESINHEAVY"/>
</dbReference>
<evidence type="ECO:0000313" key="12">
    <source>
        <dbReference type="Proteomes" id="UP000541444"/>
    </source>
</evidence>
<dbReference type="PANTHER" id="PTHR37739:SF18">
    <property type="entry name" value="KINESIN-LIKE PROTEIN KIN-12C"/>
    <property type="match status" value="1"/>
</dbReference>
<dbReference type="InterPro" id="IPR001752">
    <property type="entry name" value="Kinesin_motor_dom"/>
</dbReference>
<dbReference type="InterPro" id="IPR044986">
    <property type="entry name" value="KIF15/KIN-12"/>
</dbReference>
<dbReference type="PROSITE" id="PS50067">
    <property type="entry name" value="KINESIN_MOTOR_2"/>
    <property type="match status" value="1"/>
</dbReference>
<dbReference type="GO" id="GO:0005524">
    <property type="term" value="F:ATP binding"/>
    <property type="evidence" value="ECO:0007669"/>
    <property type="project" value="UniProtKB-UniRule"/>
</dbReference>
<feature type="binding site" evidence="7">
    <location>
        <begin position="275"/>
        <end position="282"/>
    </location>
    <ligand>
        <name>ATP</name>
        <dbReference type="ChEBI" id="CHEBI:30616"/>
    </ligand>
</feature>
<dbReference type="OrthoDB" id="3176171at2759"/>
<dbReference type="Gene3D" id="3.40.850.10">
    <property type="entry name" value="Kinesin motor domain"/>
    <property type="match status" value="1"/>
</dbReference>